<dbReference type="InterPro" id="IPR020845">
    <property type="entry name" value="AMP-binding_CS"/>
</dbReference>
<accession>A0A2I2EZD5</accession>
<dbReference type="PANTHER" id="PTHR24096">
    <property type="entry name" value="LONG-CHAIN-FATTY-ACID--COA LIGASE"/>
    <property type="match status" value="1"/>
</dbReference>
<dbReference type="Gene3D" id="3.40.50.12780">
    <property type="entry name" value="N-terminal domain of ligase-like"/>
    <property type="match status" value="1"/>
</dbReference>
<gene>
    <name evidence="6" type="ORF">BDW47DRAFT_134905</name>
</gene>
<reference evidence="6 7" key="1">
    <citation type="submission" date="2017-12" db="EMBL/GenBank/DDBJ databases">
        <authorList>
            <consortium name="DOE Joint Genome Institute"/>
            <person name="Haridas S."/>
            <person name="Kjaerbolling I."/>
            <person name="Vesth T.C."/>
            <person name="Frisvad J.C."/>
            <person name="Nybo J.L."/>
            <person name="Theobald S."/>
            <person name="Kuo A."/>
            <person name="Bowyer P."/>
            <person name="Matsuda Y."/>
            <person name="Mondo S."/>
            <person name="Lyhne E.K."/>
            <person name="Kogle M.E."/>
            <person name="Clum A."/>
            <person name="Lipzen A."/>
            <person name="Salamov A."/>
            <person name="Ngan C.Y."/>
            <person name="Daum C."/>
            <person name="Chiniquy J."/>
            <person name="Barry K."/>
            <person name="LaButti K."/>
            <person name="Simmons B.A."/>
            <person name="Magnuson J.K."/>
            <person name="Mortensen U.H."/>
            <person name="Larsen T.O."/>
            <person name="Grigoriev I.V."/>
            <person name="Baker S.E."/>
            <person name="Andersen M.R."/>
            <person name="Nordberg H.P."/>
            <person name="Cantor M.N."/>
            <person name="Hua S.X."/>
        </authorList>
    </citation>
    <scope>NUCLEOTIDE SEQUENCE [LARGE SCALE GENOMIC DNA]</scope>
    <source>
        <strain evidence="6 7">CBS 102.13</strain>
    </source>
</reference>
<keyword evidence="3" id="KW-0472">Membrane</keyword>
<dbReference type="Pfam" id="PF13193">
    <property type="entry name" value="AMP-binding_C"/>
    <property type="match status" value="1"/>
</dbReference>
<dbReference type="GeneID" id="36525353"/>
<dbReference type="InterPro" id="IPR000873">
    <property type="entry name" value="AMP-dep_synth/lig_dom"/>
</dbReference>
<evidence type="ECO:0000259" key="4">
    <source>
        <dbReference type="Pfam" id="PF00501"/>
    </source>
</evidence>
<dbReference type="InterPro" id="IPR045851">
    <property type="entry name" value="AMP-bd_C_sf"/>
</dbReference>
<dbReference type="Proteomes" id="UP000234585">
    <property type="component" value="Unassembled WGS sequence"/>
</dbReference>
<feature type="domain" description="AMP-binding enzyme C-terminal" evidence="5">
    <location>
        <begin position="456"/>
        <end position="536"/>
    </location>
</feature>
<comment type="similarity">
    <text evidence="1">Belongs to the ATP-dependent AMP-binding enzyme family.</text>
</comment>
<organism evidence="6 7">
    <name type="scientific">Aspergillus candidus</name>
    <dbReference type="NCBI Taxonomy" id="41067"/>
    <lineage>
        <taxon>Eukaryota</taxon>
        <taxon>Fungi</taxon>
        <taxon>Dikarya</taxon>
        <taxon>Ascomycota</taxon>
        <taxon>Pezizomycotina</taxon>
        <taxon>Eurotiomycetes</taxon>
        <taxon>Eurotiomycetidae</taxon>
        <taxon>Eurotiales</taxon>
        <taxon>Aspergillaceae</taxon>
        <taxon>Aspergillus</taxon>
        <taxon>Aspergillus subgen. Circumdati</taxon>
    </lineage>
</organism>
<dbReference type="CDD" id="cd05911">
    <property type="entry name" value="Firefly_Luc_like"/>
    <property type="match status" value="1"/>
</dbReference>
<dbReference type="InterPro" id="IPR025110">
    <property type="entry name" value="AMP-bd_C"/>
</dbReference>
<dbReference type="RefSeq" id="XP_024667755.1">
    <property type="nucleotide sequence ID" value="XM_024818193.1"/>
</dbReference>
<dbReference type="GO" id="GO:0016405">
    <property type="term" value="F:CoA-ligase activity"/>
    <property type="evidence" value="ECO:0007669"/>
    <property type="project" value="TreeGrafter"/>
</dbReference>
<dbReference type="STRING" id="41067.A0A2I2EZD5"/>
<evidence type="ECO:0000259" key="5">
    <source>
        <dbReference type="Pfam" id="PF13193"/>
    </source>
</evidence>
<evidence type="ECO:0000256" key="2">
    <source>
        <dbReference type="ARBA" id="ARBA00022598"/>
    </source>
</evidence>
<dbReference type="PROSITE" id="PS00455">
    <property type="entry name" value="AMP_BINDING"/>
    <property type="match status" value="1"/>
</dbReference>
<proteinExistence type="inferred from homology"/>
<keyword evidence="3" id="KW-0812">Transmembrane</keyword>
<evidence type="ECO:0000313" key="6">
    <source>
        <dbReference type="EMBL" id="PLB33743.1"/>
    </source>
</evidence>
<evidence type="ECO:0000256" key="1">
    <source>
        <dbReference type="ARBA" id="ARBA00006432"/>
    </source>
</evidence>
<dbReference type="PANTHER" id="PTHR24096:SF149">
    <property type="entry name" value="AMP-BINDING DOMAIN-CONTAINING PROTEIN-RELATED"/>
    <property type="match status" value="1"/>
</dbReference>
<sequence length="550" mass="60036">MTVSVTKMASYSPYPEVTVPETDLWSFLFQRPERTFPESNVILTDVATNRSYTFSDARKLSLNFGRTLQSKFNFRKGDVLSAVSGNCIDLPPIIWGAVSIGAVVSPLNPGFGAADLVHYFKDAGTKAVVTQKAQYEAVAKAARDAGLDQDRIIVIDDAAQDVWQDDPAAIPDTAFAGRHSPPVTNPAQDLLFLVYSSGTTGLPKGVMLSHKNVVANLVQAAAIDRYADGKMLLGHTDKALAFLPFFHIYGITGIISAGLFLGLNTFVMPRFDLQTVCQTIHNHRITYVYVVPPVALQLAQNPLVDKYDLRSIKLLNSAAAPLSVELIRALHQKRGIPIRQQYGMSETAPCTHSQTYDESKKYPGAVGRLIPNVTAKFAPIAGETRRSEKEGELWVKGPNIFLGYHNNAAATAEAFSEDGFYKTGDVGYEDDYGNFVITDRIKELIKYNGFQVAPAELEGLLLGHPAVGDCAVVGIPNGQAGSEVPRAYVKAAKPELQNEAVASEIVEFVKAKVVNYKQLRGGVVFIDEIPRNPSGKILRRELKKMFASKI</sequence>
<keyword evidence="2" id="KW-0436">Ligase</keyword>
<evidence type="ECO:0000313" key="7">
    <source>
        <dbReference type="Proteomes" id="UP000234585"/>
    </source>
</evidence>
<dbReference type="OrthoDB" id="6509636at2759"/>
<name>A0A2I2EZD5_ASPCN</name>
<keyword evidence="3" id="KW-1133">Transmembrane helix</keyword>
<keyword evidence="7" id="KW-1185">Reference proteome</keyword>
<dbReference type="EMBL" id="KZ559196">
    <property type="protein sequence ID" value="PLB33743.1"/>
    <property type="molecule type" value="Genomic_DNA"/>
</dbReference>
<dbReference type="InterPro" id="IPR042099">
    <property type="entry name" value="ANL_N_sf"/>
</dbReference>
<dbReference type="FunFam" id="3.30.300.30:FF:000007">
    <property type="entry name" value="4-coumarate--CoA ligase 2"/>
    <property type="match status" value="1"/>
</dbReference>
<protein>
    <submittedName>
        <fullName evidence="6">Acetyl-CoA synthetase-like protein</fullName>
    </submittedName>
</protein>
<dbReference type="SUPFAM" id="SSF56801">
    <property type="entry name" value="Acetyl-CoA synthetase-like"/>
    <property type="match status" value="1"/>
</dbReference>
<feature type="domain" description="AMP-dependent synthetase/ligase" evidence="4">
    <location>
        <begin position="34"/>
        <end position="405"/>
    </location>
</feature>
<dbReference type="Gene3D" id="3.30.300.30">
    <property type="match status" value="1"/>
</dbReference>
<dbReference type="Pfam" id="PF00501">
    <property type="entry name" value="AMP-binding"/>
    <property type="match status" value="1"/>
</dbReference>
<evidence type="ECO:0000256" key="3">
    <source>
        <dbReference type="SAM" id="Phobius"/>
    </source>
</evidence>
<feature type="transmembrane region" description="Helical" evidence="3">
    <location>
        <begin position="240"/>
        <end position="263"/>
    </location>
</feature>
<dbReference type="AlphaFoldDB" id="A0A2I2EZD5"/>